<comment type="similarity">
    <text evidence="1">Belongs to the YciI family.</text>
</comment>
<evidence type="ECO:0000313" key="4">
    <source>
        <dbReference type="Proteomes" id="UP001430796"/>
    </source>
</evidence>
<feature type="domain" description="YCII-related" evidence="2">
    <location>
        <begin position="24"/>
        <end position="88"/>
    </location>
</feature>
<evidence type="ECO:0000313" key="3">
    <source>
        <dbReference type="EMBL" id="MCF7222812.1"/>
    </source>
</evidence>
<sequence length="89" mass="9582">MDEAVRGKHFLVLAMRTADFDPAVIGPHRDFLDRLRGQGRLQLAGGFGDGSGGAYVLRACDLEEARALAGSDPLHVSGASRLTVFEWNV</sequence>
<dbReference type="SUPFAM" id="SSF54909">
    <property type="entry name" value="Dimeric alpha+beta barrel"/>
    <property type="match status" value="1"/>
</dbReference>
<dbReference type="EMBL" id="JAKJPO010000009">
    <property type="protein sequence ID" value="MCF7222812.1"/>
    <property type="molecule type" value="Genomic_DNA"/>
</dbReference>
<dbReference type="RefSeq" id="WP_237055759.1">
    <property type="nucleotide sequence ID" value="NZ_JAKJPO010000009.1"/>
</dbReference>
<protein>
    <submittedName>
        <fullName evidence="3">YciI family protein</fullName>
    </submittedName>
</protein>
<reference evidence="3 4" key="1">
    <citation type="submission" date="2022-01" db="EMBL/GenBank/DDBJ databases">
        <title>Lysobacter chinensis sp. nov., a bacterium isolated from cow dung compost.</title>
        <authorList>
            <person name="Liu Y."/>
        </authorList>
    </citation>
    <scope>NUCLEOTIDE SEQUENCE [LARGE SCALE GENOMIC DNA]</scope>
    <source>
        <strain evidence="3 4">TLK-CK17</strain>
    </source>
</reference>
<dbReference type="Pfam" id="PF03795">
    <property type="entry name" value="YCII"/>
    <property type="match status" value="1"/>
</dbReference>
<dbReference type="PANTHER" id="PTHR37828:SF1">
    <property type="entry name" value="YCII-RELATED DOMAIN-CONTAINING PROTEIN"/>
    <property type="match status" value="1"/>
</dbReference>
<reference evidence="3 4" key="3">
    <citation type="submission" date="2022-01" db="EMBL/GenBank/DDBJ databases">
        <authorList>
            <person name="Zhou L.Y."/>
        </authorList>
    </citation>
    <scope>NUCLEOTIDE SEQUENCE [LARGE SCALE GENOMIC DNA]</scope>
    <source>
        <strain evidence="3 4">TLK-CK17</strain>
    </source>
</reference>
<organism evidence="3 4">
    <name type="scientific">Marilutibacter chinensis</name>
    <dbReference type="NCBI Taxonomy" id="2912247"/>
    <lineage>
        <taxon>Bacteria</taxon>
        <taxon>Pseudomonadati</taxon>
        <taxon>Pseudomonadota</taxon>
        <taxon>Gammaproteobacteria</taxon>
        <taxon>Lysobacterales</taxon>
        <taxon>Lysobacteraceae</taxon>
        <taxon>Marilutibacter</taxon>
    </lineage>
</organism>
<reference evidence="4" key="2">
    <citation type="submission" date="2022-01" db="EMBL/GenBank/DDBJ databases">
        <title>Lysobacter chinensis sp. nov., a bacterium isolated from cow dung compost.</title>
        <authorList>
            <person name="Zhou L.Y."/>
        </authorList>
    </citation>
    <scope>NUCLEOTIDE SEQUENCE [LARGE SCALE GENOMIC DNA]</scope>
    <source>
        <strain evidence="4">TLK-CK17</strain>
    </source>
</reference>
<gene>
    <name evidence="3" type="ORF">L3V18_13630</name>
</gene>
<dbReference type="InterPro" id="IPR005545">
    <property type="entry name" value="YCII"/>
</dbReference>
<dbReference type="Gene3D" id="3.30.70.1060">
    <property type="entry name" value="Dimeric alpha+beta barrel"/>
    <property type="match status" value="1"/>
</dbReference>
<accession>A0ABS9HXF3</accession>
<dbReference type="Proteomes" id="UP001430796">
    <property type="component" value="Unassembled WGS sequence"/>
</dbReference>
<dbReference type="InterPro" id="IPR011008">
    <property type="entry name" value="Dimeric_a/b-barrel"/>
</dbReference>
<comment type="caution">
    <text evidence="3">The sequence shown here is derived from an EMBL/GenBank/DDBJ whole genome shotgun (WGS) entry which is preliminary data.</text>
</comment>
<keyword evidence="4" id="KW-1185">Reference proteome</keyword>
<evidence type="ECO:0000259" key="2">
    <source>
        <dbReference type="Pfam" id="PF03795"/>
    </source>
</evidence>
<dbReference type="PANTHER" id="PTHR37828">
    <property type="entry name" value="GSR2449 PROTEIN"/>
    <property type="match status" value="1"/>
</dbReference>
<evidence type="ECO:0000256" key="1">
    <source>
        <dbReference type="ARBA" id="ARBA00007689"/>
    </source>
</evidence>
<name>A0ABS9HXF3_9GAMM</name>
<proteinExistence type="inferred from homology"/>